<sequence length="236" mass="26117">MVIIETKDIIKEYGDGIVTKALCGISLRIEKGEFVAIMGPSGCGKSTLMHILGFLDRPTYGQYLFEGQNFARFSDDQLAEIRNEKIGFVFQSYNLLPRTSVFDNVMLPLFYKENKQKIGDTAKSAIAAVGLSHRANHMPSQLSGGEQQRVAIARALVNNPLLILADEPTGNLDSKGGEQIMQVLEELNEKGHTIVVVTHETETARFAKRIIKMKDGCVIGDEIVNHRRRAGDGKLK</sequence>
<dbReference type="InterPro" id="IPR015854">
    <property type="entry name" value="ABC_transpr_LolD-like"/>
</dbReference>
<dbReference type="Gene3D" id="3.40.50.300">
    <property type="entry name" value="P-loop containing nucleotide triphosphate hydrolases"/>
    <property type="match status" value="1"/>
</dbReference>
<evidence type="ECO:0000313" key="5">
    <source>
        <dbReference type="EMBL" id="OGZ33954.1"/>
    </source>
</evidence>
<dbReference type="GO" id="GO:0022857">
    <property type="term" value="F:transmembrane transporter activity"/>
    <property type="evidence" value="ECO:0007669"/>
    <property type="project" value="TreeGrafter"/>
</dbReference>
<dbReference type="PANTHER" id="PTHR24220">
    <property type="entry name" value="IMPORT ATP-BINDING PROTEIN"/>
    <property type="match status" value="1"/>
</dbReference>
<dbReference type="SMART" id="SM00382">
    <property type="entry name" value="AAA"/>
    <property type="match status" value="1"/>
</dbReference>
<evidence type="ECO:0000256" key="3">
    <source>
        <dbReference type="ARBA" id="ARBA00022840"/>
    </source>
</evidence>
<reference evidence="5 6" key="1">
    <citation type="journal article" date="2016" name="Nat. Commun.">
        <title>Thousands of microbial genomes shed light on interconnected biogeochemical processes in an aquifer system.</title>
        <authorList>
            <person name="Anantharaman K."/>
            <person name="Brown C.T."/>
            <person name="Hug L.A."/>
            <person name="Sharon I."/>
            <person name="Castelle C.J."/>
            <person name="Probst A.J."/>
            <person name="Thomas B.C."/>
            <person name="Singh A."/>
            <person name="Wilkins M.J."/>
            <person name="Karaoz U."/>
            <person name="Brodie E.L."/>
            <person name="Williams K.H."/>
            <person name="Hubbard S.S."/>
            <person name="Banfield J.F."/>
        </authorList>
    </citation>
    <scope>NUCLEOTIDE SEQUENCE [LARGE SCALE GENOMIC DNA]</scope>
</reference>
<dbReference type="InterPro" id="IPR003439">
    <property type="entry name" value="ABC_transporter-like_ATP-bd"/>
</dbReference>
<gene>
    <name evidence="5" type="ORF">A2Y98_00570</name>
</gene>
<dbReference type="InterPro" id="IPR017871">
    <property type="entry name" value="ABC_transporter-like_CS"/>
</dbReference>
<dbReference type="PROSITE" id="PS50893">
    <property type="entry name" value="ABC_TRANSPORTER_2"/>
    <property type="match status" value="1"/>
</dbReference>
<dbReference type="PROSITE" id="PS00211">
    <property type="entry name" value="ABC_TRANSPORTER_1"/>
    <property type="match status" value="1"/>
</dbReference>
<dbReference type="GO" id="GO:0005886">
    <property type="term" value="C:plasma membrane"/>
    <property type="evidence" value="ECO:0007669"/>
    <property type="project" value="TreeGrafter"/>
</dbReference>
<dbReference type="STRING" id="1801992.A2Y98_00570"/>
<feature type="domain" description="ABC transporter" evidence="4">
    <location>
        <begin position="4"/>
        <end position="236"/>
    </location>
</feature>
<dbReference type="PANTHER" id="PTHR24220:SF86">
    <property type="entry name" value="ABC TRANSPORTER ABCH.1"/>
    <property type="match status" value="1"/>
</dbReference>
<dbReference type="InterPro" id="IPR017911">
    <property type="entry name" value="MacB-like_ATP-bd"/>
</dbReference>
<keyword evidence="3 5" id="KW-0067">ATP-binding</keyword>
<evidence type="ECO:0000313" key="6">
    <source>
        <dbReference type="Proteomes" id="UP000179099"/>
    </source>
</evidence>
<dbReference type="AlphaFoldDB" id="A0A1G2F7B8"/>
<accession>A0A1G2F7B8</accession>
<comment type="caution">
    <text evidence="5">The sequence shown here is derived from an EMBL/GenBank/DDBJ whole genome shotgun (WGS) entry which is preliminary data.</text>
</comment>
<dbReference type="GO" id="GO:0098796">
    <property type="term" value="C:membrane protein complex"/>
    <property type="evidence" value="ECO:0007669"/>
    <property type="project" value="UniProtKB-ARBA"/>
</dbReference>
<evidence type="ECO:0000256" key="2">
    <source>
        <dbReference type="ARBA" id="ARBA00022741"/>
    </source>
</evidence>
<evidence type="ECO:0000256" key="1">
    <source>
        <dbReference type="ARBA" id="ARBA00022448"/>
    </source>
</evidence>
<dbReference type="GO" id="GO:0005524">
    <property type="term" value="F:ATP binding"/>
    <property type="evidence" value="ECO:0007669"/>
    <property type="project" value="UniProtKB-KW"/>
</dbReference>
<proteinExistence type="predicted"/>
<name>A0A1G2F7B8_9BACT</name>
<dbReference type="CDD" id="cd03255">
    <property type="entry name" value="ABC_MJ0796_LolCDE_FtsE"/>
    <property type="match status" value="1"/>
</dbReference>
<dbReference type="FunFam" id="3.40.50.300:FF:000032">
    <property type="entry name" value="Export ABC transporter ATP-binding protein"/>
    <property type="match status" value="1"/>
</dbReference>
<keyword evidence="2" id="KW-0547">Nucleotide-binding</keyword>
<evidence type="ECO:0000259" key="4">
    <source>
        <dbReference type="PROSITE" id="PS50893"/>
    </source>
</evidence>
<organism evidence="5 6">
    <name type="scientific">Candidatus Portnoybacteria bacterium RBG_19FT_COMBO_36_7</name>
    <dbReference type="NCBI Taxonomy" id="1801992"/>
    <lineage>
        <taxon>Bacteria</taxon>
        <taxon>Candidatus Portnoyibacteriota</taxon>
    </lineage>
</organism>
<dbReference type="Proteomes" id="UP000179099">
    <property type="component" value="Unassembled WGS sequence"/>
</dbReference>
<dbReference type="Pfam" id="PF00005">
    <property type="entry name" value="ABC_tran"/>
    <property type="match status" value="1"/>
</dbReference>
<protein>
    <submittedName>
        <fullName evidence="5">Macrolide ABC transporter ATP-binding protein</fullName>
    </submittedName>
</protein>
<dbReference type="InterPro" id="IPR027417">
    <property type="entry name" value="P-loop_NTPase"/>
</dbReference>
<dbReference type="InterPro" id="IPR003593">
    <property type="entry name" value="AAA+_ATPase"/>
</dbReference>
<keyword evidence="1" id="KW-0813">Transport</keyword>
<dbReference type="SUPFAM" id="SSF52540">
    <property type="entry name" value="P-loop containing nucleoside triphosphate hydrolases"/>
    <property type="match status" value="1"/>
</dbReference>
<dbReference type="EMBL" id="MHMW01000021">
    <property type="protein sequence ID" value="OGZ33954.1"/>
    <property type="molecule type" value="Genomic_DNA"/>
</dbReference>
<dbReference type="GO" id="GO:0016887">
    <property type="term" value="F:ATP hydrolysis activity"/>
    <property type="evidence" value="ECO:0007669"/>
    <property type="project" value="InterPro"/>
</dbReference>